<evidence type="ECO:0000256" key="6">
    <source>
        <dbReference type="ARBA" id="ARBA00022918"/>
    </source>
</evidence>
<keyword evidence="4" id="KW-0255">Endonuclease</keyword>
<protein>
    <submittedName>
        <fullName evidence="9">Retrovirus-related Pol poly from transposon</fullName>
    </submittedName>
</protein>
<evidence type="ECO:0000256" key="2">
    <source>
        <dbReference type="ARBA" id="ARBA00022695"/>
    </source>
</evidence>
<proteinExistence type="predicted"/>
<name>A0A6S7IT39_PARCT</name>
<dbReference type="AlphaFoldDB" id="A0A6S7IT39"/>
<gene>
    <name evidence="9" type="ORF">PACLA_8A043613</name>
</gene>
<evidence type="ECO:0000256" key="3">
    <source>
        <dbReference type="ARBA" id="ARBA00022722"/>
    </source>
</evidence>
<comment type="caution">
    <text evidence="9">The sequence shown here is derived from an EMBL/GenBank/DDBJ whole genome shotgun (WGS) entry which is preliminary data.</text>
</comment>
<evidence type="ECO:0000259" key="8">
    <source>
        <dbReference type="Pfam" id="PF17917"/>
    </source>
</evidence>
<dbReference type="GO" id="GO:0016787">
    <property type="term" value="F:hydrolase activity"/>
    <property type="evidence" value="ECO:0007669"/>
    <property type="project" value="UniProtKB-KW"/>
</dbReference>
<evidence type="ECO:0000256" key="4">
    <source>
        <dbReference type="ARBA" id="ARBA00022759"/>
    </source>
</evidence>
<sequence length="137" mass="15652">RSFSTTRKELLAIIESVKHYGHYLFGRHVKFTVRTDHNASQPRSFKEPVGQIARWLEFLSEFDFVVEHRPGKSRANADLPRRPSAEGSPDNTKHVVEEMTVNANVDNGKCVMAVSKENIEEGSSWIPRMSEDQIRQA</sequence>
<keyword evidence="10" id="KW-1185">Reference proteome</keyword>
<dbReference type="PANTHER" id="PTHR34072">
    <property type="entry name" value="ENZYMATIC POLYPROTEIN-RELATED"/>
    <property type="match status" value="1"/>
</dbReference>
<evidence type="ECO:0000313" key="9">
    <source>
        <dbReference type="EMBL" id="CAB4020170.1"/>
    </source>
</evidence>
<reference evidence="9" key="1">
    <citation type="submission" date="2020-04" db="EMBL/GenBank/DDBJ databases">
        <authorList>
            <person name="Alioto T."/>
            <person name="Alioto T."/>
            <person name="Gomez Garrido J."/>
        </authorList>
    </citation>
    <scope>NUCLEOTIDE SEQUENCE</scope>
    <source>
        <strain evidence="9">A484AB</strain>
    </source>
</reference>
<dbReference type="InterPro" id="IPR041373">
    <property type="entry name" value="RT_RNaseH"/>
</dbReference>
<feature type="non-terminal residue" evidence="9">
    <location>
        <position position="1"/>
    </location>
</feature>
<evidence type="ECO:0000313" key="10">
    <source>
        <dbReference type="Proteomes" id="UP001152795"/>
    </source>
</evidence>
<dbReference type="GO" id="GO:0003964">
    <property type="term" value="F:RNA-directed DNA polymerase activity"/>
    <property type="evidence" value="ECO:0007669"/>
    <property type="project" value="UniProtKB-KW"/>
</dbReference>
<dbReference type="Pfam" id="PF17917">
    <property type="entry name" value="RT_RNaseH"/>
    <property type="match status" value="1"/>
</dbReference>
<dbReference type="SUPFAM" id="SSF56672">
    <property type="entry name" value="DNA/RNA polymerases"/>
    <property type="match status" value="1"/>
</dbReference>
<keyword evidence="6" id="KW-0695">RNA-directed DNA polymerase</keyword>
<keyword evidence="1" id="KW-0808">Transferase</keyword>
<dbReference type="Proteomes" id="UP001152795">
    <property type="component" value="Unassembled WGS sequence"/>
</dbReference>
<feature type="domain" description="Reverse transcriptase RNase H-like" evidence="8">
    <location>
        <begin position="2"/>
        <end position="62"/>
    </location>
</feature>
<evidence type="ECO:0000256" key="7">
    <source>
        <dbReference type="SAM" id="MobiDB-lite"/>
    </source>
</evidence>
<keyword evidence="3" id="KW-0540">Nuclease</keyword>
<dbReference type="EMBL" id="CACRXK020010817">
    <property type="protein sequence ID" value="CAB4020170.1"/>
    <property type="molecule type" value="Genomic_DNA"/>
</dbReference>
<dbReference type="PANTHER" id="PTHR34072:SF49">
    <property type="entry name" value="RIBONUCLEASE H"/>
    <property type="match status" value="1"/>
</dbReference>
<evidence type="ECO:0000256" key="1">
    <source>
        <dbReference type="ARBA" id="ARBA00022679"/>
    </source>
</evidence>
<evidence type="ECO:0000256" key="5">
    <source>
        <dbReference type="ARBA" id="ARBA00022801"/>
    </source>
</evidence>
<organism evidence="9 10">
    <name type="scientific">Paramuricea clavata</name>
    <name type="common">Red gorgonian</name>
    <name type="synonym">Violescent sea-whip</name>
    <dbReference type="NCBI Taxonomy" id="317549"/>
    <lineage>
        <taxon>Eukaryota</taxon>
        <taxon>Metazoa</taxon>
        <taxon>Cnidaria</taxon>
        <taxon>Anthozoa</taxon>
        <taxon>Octocorallia</taxon>
        <taxon>Malacalcyonacea</taxon>
        <taxon>Plexauridae</taxon>
        <taxon>Paramuricea</taxon>
    </lineage>
</organism>
<dbReference type="OrthoDB" id="3863715at2759"/>
<dbReference type="CDD" id="cd09274">
    <property type="entry name" value="RNase_HI_RT_Ty3"/>
    <property type="match status" value="1"/>
</dbReference>
<dbReference type="GO" id="GO:0004519">
    <property type="term" value="F:endonuclease activity"/>
    <property type="evidence" value="ECO:0007669"/>
    <property type="project" value="UniProtKB-KW"/>
</dbReference>
<dbReference type="InterPro" id="IPR043502">
    <property type="entry name" value="DNA/RNA_pol_sf"/>
</dbReference>
<feature type="region of interest" description="Disordered" evidence="7">
    <location>
        <begin position="71"/>
        <end position="93"/>
    </location>
</feature>
<keyword evidence="5" id="KW-0378">Hydrolase</keyword>
<keyword evidence="2" id="KW-0548">Nucleotidyltransferase</keyword>
<accession>A0A6S7IT39</accession>